<dbReference type="KEGG" id="aluc:AKAW2_30099A"/>
<dbReference type="Proteomes" id="UP000661280">
    <property type="component" value="Chromosome 3"/>
</dbReference>
<evidence type="ECO:0000313" key="3">
    <source>
        <dbReference type="Proteomes" id="UP000075230"/>
    </source>
</evidence>
<gene>
    <name evidence="1" type="ORF">AKAW2_30099A</name>
    <name evidence="2" type="ORF">RIB2604_02008510</name>
</gene>
<evidence type="ECO:0000313" key="2">
    <source>
        <dbReference type="EMBL" id="GAT26269.1"/>
    </source>
</evidence>
<name>A0A146FLH4_ASPKA</name>
<dbReference type="AlphaFoldDB" id="A0A146FLH4"/>
<reference evidence="1" key="3">
    <citation type="submission" date="2021-01" db="EMBL/GenBank/DDBJ databases">
        <authorList>
            <consortium name="Aspergillus luchuensis mut. kawachii IFO 4304 genome sequencing consortium"/>
            <person name="Kazuki M."/>
            <person name="Futagami T."/>
        </authorList>
    </citation>
    <scope>NUCLEOTIDE SEQUENCE</scope>
    <source>
        <strain evidence="1">IFO 4308</strain>
    </source>
</reference>
<evidence type="ECO:0000313" key="1">
    <source>
        <dbReference type="EMBL" id="BCR96780.1"/>
    </source>
</evidence>
<dbReference type="EMBL" id="AP024427">
    <property type="protein sequence ID" value="BCR96780.1"/>
    <property type="molecule type" value="Genomic_DNA"/>
</dbReference>
<organism evidence="2 3">
    <name type="scientific">Aspergillus kawachii</name>
    <name type="common">White koji mold</name>
    <name type="synonym">Aspergillus awamori var. kawachi</name>
    <dbReference type="NCBI Taxonomy" id="1069201"/>
    <lineage>
        <taxon>Eukaryota</taxon>
        <taxon>Fungi</taxon>
        <taxon>Dikarya</taxon>
        <taxon>Ascomycota</taxon>
        <taxon>Pezizomycotina</taxon>
        <taxon>Eurotiomycetes</taxon>
        <taxon>Eurotiomycetidae</taxon>
        <taxon>Eurotiales</taxon>
        <taxon>Aspergillaceae</taxon>
        <taxon>Aspergillus</taxon>
        <taxon>Aspergillus subgen. Circumdati</taxon>
    </lineage>
</organism>
<dbReference type="EMBL" id="BCWF01000020">
    <property type="protein sequence ID" value="GAT26269.1"/>
    <property type="molecule type" value="Genomic_DNA"/>
</dbReference>
<evidence type="ECO:0000313" key="4">
    <source>
        <dbReference type="Proteomes" id="UP000661280"/>
    </source>
</evidence>
<keyword evidence="4" id="KW-1185">Reference proteome</keyword>
<protein>
    <submittedName>
        <fullName evidence="2">Integral membrane protein</fullName>
    </submittedName>
</protein>
<dbReference type="GeneID" id="64958105"/>
<dbReference type="Proteomes" id="UP000075230">
    <property type="component" value="Unassembled WGS sequence"/>
</dbReference>
<dbReference type="RefSeq" id="XP_041540546.1">
    <property type="nucleotide sequence ID" value="XM_041686575.1"/>
</dbReference>
<reference evidence="1" key="4">
    <citation type="submission" date="2021-02" db="EMBL/GenBank/DDBJ databases">
        <title>Aspergillus luchuensis mut. kawachii IFO 4304 genome sequence.</title>
        <authorList>
            <person name="Mori K."/>
            <person name="Kadooka C."/>
            <person name="Goto M."/>
            <person name="Futagami T."/>
        </authorList>
    </citation>
    <scope>NUCLEOTIDE SEQUENCE</scope>
    <source>
        <strain evidence="1">IFO 4308</strain>
    </source>
</reference>
<sequence length="69" mass="7104">MAMVPVDYAAILALFMRRNYGMSSLGVGVGGDKGFGLIDIAVTGALDGRGGCVSKDDVPNALVRFPSVN</sequence>
<reference evidence="3" key="2">
    <citation type="submission" date="2016-02" db="EMBL/GenBank/DDBJ databases">
        <title>Genome sequencing of Aspergillus luchuensis NBRC 4314.</title>
        <authorList>
            <person name="Yamada O."/>
        </authorList>
    </citation>
    <scope>NUCLEOTIDE SEQUENCE [LARGE SCALE GENOMIC DNA]</scope>
    <source>
        <strain evidence="3">RIB 2604</strain>
    </source>
</reference>
<proteinExistence type="predicted"/>
<reference evidence="2 3" key="1">
    <citation type="journal article" date="2016" name="DNA Res.">
        <title>Genome sequence of Aspergillus luchuensis NBRC 4314.</title>
        <authorList>
            <person name="Yamada O."/>
            <person name="Machida M."/>
            <person name="Hosoyama A."/>
            <person name="Goto M."/>
            <person name="Takahashi T."/>
            <person name="Futagami T."/>
            <person name="Yamagata Y."/>
            <person name="Takeuchi M."/>
            <person name="Kobayashi T."/>
            <person name="Koike H."/>
            <person name="Abe K."/>
            <person name="Asai K."/>
            <person name="Arita M."/>
            <person name="Fujita N."/>
            <person name="Fukuda K."/>
            <person name="Higa K."/>
            <person name="Horikawa H."/>
            <person name="Ishikawa T."/>
            <person name="Jinno K."/>
            <person name="Kato Y."/>
            <person name="Kirimura K."/>
            <person name="Mizutani O."/>
            <person name="Nakasone K."/>
            <person name="Sano M."/>
            <person name="Shiraishi Y."/>
            <person name="Tsukahara M."/>
            <person name="Gomi K."/>
        </authorList>
    </citation>
    <scope>NUCLEOTIDE SEQUENCE [LARGE SCALE GENOMIC DNA]</scope>
    <source>
        <strain evidence="2 3">RIB 2604</strain>
    </source>
</reference>
<accession>A0A146FLH4</accession>